<dbReference type="Proteomes" id="UP000254051">
    <property type="component" value="Unassembled WGS sequence"/>
</dbReference>
<protein>
    <submittedName>
        <fullName evidence="1">Phage r1t holin</fullName>
    </submittedName>
</protein>
<dbReference type="AlphaFoldDB" id="A0A315ZUA7"/>
<evidence type="ECO:0000313" key="1">
    <source>
        <dbReference type="EMBL" id="SUQ14851.1"/>
    </source>
</evidence>
<gene>
    <name evidence="1" type="ORF">SAMN05216529_10876</name>
</gene>
<keyword evidence="2" id="KW-1185">Reference proteome</keyword>
<name>A0A315ZUA7_9FIRM</name>
<organism evidence="1 2">
    <name type="scientific">Faecalicatena contorta</name>
    <dbReference type="NCBI Taxonomy" id="39482"/>
    <lineage>
        <taxon>Bacteria</taxon>
        <taxon>Bacillati</taxon>
        <taxon>Bacillota</taxon>
        <taxon>Clostridia</taxon>
        <taxon>Lachnospirales</taxon>
        <taxon>Lachnospiraceae</taxon>
        <taxon>Faecalicatena</taxon>
    </lineage>
</organism>
<proteinExistence type="predicted"/>
<reference evidence="2" key="1">
    <citation type="submission" date="2017-07" db="EMBL/GenBank/DDBJ databases">
        <authorList>
            <person name="Varghese N."/>
            <person name="Submissions S."/>
        </authorList>
    </citation>
    <scope>NUCLEOTIDE SEQUENCE [LARGE SCALE GENOMIC DNA]</scope>
    <source>
        <strain evidence="2">NLAE-zl-C134</strain>
    </source>
</reference>
<dbReference type="EMBL" id="UHJJ01000008">
    <property type="protein sequence ID" value="SUQ14851.1"/>
    <property type="molecule type" value="Genomic_DNA"/>
</dbReference>
<dbReference type="Pfam" id="PF16945">
    <property type="entry name" value="Phage_r1t_holin"/>
    <property type="match status" value="1"/>
</dbReference>
<dbReference type="InterPro" id="IPR020109">
    <property type="entry name" value="Holin_r1t"/>
</dbReference>
<sequence>MAVVFILSLRKRLERHLESVQDTLRQATEKTIDTKQLADLGGNMHKRKAVIMKNVFTKKWLVASGVRAVRTVAQAAIAGIGTAAAMGQVNWKYVVSAAALAGVLSLLTSVAGLPEVGTTETTEGE</sequence>
<evidence type="ECO:0000313" key="2">
    <source>
        <dbReference type="Proteomes" id="UP000254051"/>
    </source>
</evidence>
<accession>A0A315ZUA7</accession>